<organism evidence="1 2">
    <name type="scientific">Elysia crispata</name>
    <name type="common">lettuce slug</name>
    <dbReference type="NCBI Taxonomy" id="231223"/>
    <lineage>
        <taxon>Eukaryota</taxon>
        <taxon>Metazoa</taxon>
        <taxon>Spiralia</taxon>
        <taxon>Lophotrochozoa</taxon>
        <taxon>Mollusca</taxon>
        <taxon>Gastropoda</taxon>
        <taxon>Heterobranchia</taxon>
        <taxon>Euthyneura</taxon>
        <taxon>Panpulmonata</taxon>
        <taxon>Sacoglossa</taxon>
        <taxon>Placobranchoidea</taxon>
        <taxon>Plakobranchidae</taxon>
        <taxon>Elysia</taxon>
    </lineage>
</organism>
<reference evidence="1" key="1">
    <citation type="journal article" date="2023" name="G3 (Bethesda)">
        <title>A reference genome for the long-term kleptoplast-retaining sea slug Elysia crispata morphotype clarki.</title>
        <authorList>
            <person name="Eastman K.E."/>
            <person name="Pendleton A.L."/>
            <person name="Shaikh M.A."/>
            <person name="Suttiyut T."/>
            <person name="Ogas R."/>
            <person name="Tomko P."/>
            <person name="Gavelis G."/>
            <person name="Widhalm J.R."/>
            <person name="Wisecaver J.H."/>
        </authorList>
    </citation>
    <scope>NUCLEOTIDE SEQUENCE</scope>
    <source>
        <strain evidence="1">ECLA1</strain>
    </source>
</reference>
<accession>A0AAE1CU91</accession>
<gene>
    <name evidence="1" type="ORF">RRG08_009891</name>
</gene>
<comment type="caution">
    <text evidence="1">The sequence shown here is derived from an EMBL/GenBank/DDBJ whole genome shotgun (WGS) entry which is preliminary data.</text>
</comment>
<sequence length="234" mass="26971">MRNDCGLNPEEFERVMDLMSVNSFATSPAGDDFFKMVVQVYRTIHATFMSKLYKSLFGDGVRFLFSVTQLLTKLITIKSKAQVAENSAFLNFIAQINENDLQFKHNNNINTKQFVEMMETSMDELKKQLGEYAKECLEDSTTKYTRTTHKPHFKDLVMANRQTLREAPSCREFQMFDVDMLAEVDNSMIRYILNDLPDDNIVIRNETGELFTSPSVLLLVKSISSCYTCVTRLK</sequence>
<evidence type="ECO:0000313" key="2">
    <source>
        <dbReference type="Proteomes" id="UP001283361"/>
    </source>
</evidence>
<evidence type="ECO:0000313" key="1">
    <source>
        <dbReference type="EMBL" id="KAK3736176.1"/>
    </source>
</evidence>
<protein>
    <submittedName>
        <fullName evidence="1">Uncharacterized protein</fullName>
    </submittedName>
</protein>
<name>A0AAE1CU91_9GAST</name>
<dbReference type="Proteomes" id="UP001283361">
    <property type="component" value="Unassembled WGS sequence"/>
</dbReference>
<dbReference type="AlphaFoldDB" id="A0AAE1CU91"/>
<proteinExistence type="predicted"/>
<dbReference type="EMBL" id="JAWDGP010006735">
    <property type="protein sequence ID" value="KAK3736176.1"/>
    <property type="molecule type" value="Genomic_DNA"/>
</dbReference>
<keyword evidence="2" id="KW-1185">Reference proteome</keyword>